<proteinExistence type="predicted"/>
<protein>
    <submittedName>
        <fullName evidence="1">Uncharacterized protein</fullName>
    </submittedName>
</protein>
<gene>
    <name evidence="1" type="ORF">BCR44DRAFT_1247717</name>
</gene>
<dbReference type="Proteomes" id="UP000193411">
    <property type="component" value="Unassembled WGS sequence"/>
</dbReference>
<reference evidence="1 2" key="1">
    <citation type="submission" date="2016-07" db="EMBL/GenBank/DDBJ databases">
        <title>Pervasive Adenine N6-methylation of Active Genes in Fungi.</title>
        <authorList>
            <consortium name="DOE Joint Genome Institute"/>
            <person name="Mondo S.J."/>
            <person name="Dannebaum R.O."/>
            <person name="Kuo R.C."/>
            <person name="Labutti K."/>
            <person name="Haridas S."/>
            <person name="Kuo A."/>
            <person name="Salamov A."/>
            <person name="Ahrendt S.R."/>
            <person name="Lipzen A."/>
            <person name="Sullivan W."/>
            <person name="Andreopoulos W.B."/>
            <person name="Clum A."/>
            <person name="Lindquist E."/>
            <person name="Daum C."/>
            <person name="Ramamoorthy G.K."/>
            <person name="Gryganskyi A."/>
            <person name="Culley D."/>
            <person name="Magnuson J.K."/>
            <person name="James T.Y."/>
            <person name="O'Malley M.A."/>
            <person name="Stajich J.E."/>
            <person name="Spatafora J.W."/>
            <person name="Visel A."/>
            <person name="Grigoriev I.V."/>
        </authorList>
    </citation>
    <scope>NUCLEOTIDE SEQUENCE [LARGE SCALE GENOMIC DNA]</scope>
    <source>
        <strain evidence="1 2">PL171</strain>
    </source>
</reference>
<dbReference type="EMBL" id="MCFL01000005">
    <property type="protein sequence ID" value="ORZ39439.1"/>
    <property type="molecule type" value="Genomic_DNA"/>
</dbReference>
<comment type="caution">
    <text evidence="1">The sequence shown here is derived from an EMBL/GenBank/DDBJ whole genome shotgun (WGS) entry which is preliminary data.</text>
</comment>
<accession>A0A1Y2HY60</accession>
<evidence type="ECO:0000313" key="2">
    <source>
        <dbReference type="Proteomes" id="UP000193411"/>
    </source>
</evidence>
<name>A0A1Y2HY60_9FUNG</name>
<organism evidence="1 2">
    <name type="scientific">Catenaria anguillulae PL171</name>
    <dbReference type="NCBI Taxonomy" id="765915"/>
    <lineage>
        <taxon>Eukaryota</taxon>
        <taxon>Fungi</taxon>
        <taxon>Fungi incertae sedis</taxon>
        <taxon>Blastocladiomycota</taxon>
        <taxon>Blastocladiomycetes</taxon>
        <taxon>Blastocladiales</taxon>
        <taxon>Catenariaceae</taxon>
        <taxon>Catenaria</taxon>
    </lineage>
</organism>
<sequence length="207" mass="23332">MMDKRTAGARAGYLVCSNHVRRELGLLSVERWKERWKDGRGSGRERFLSRSVMLASCCCRPCMLGMLSTPLLALLRALEETVSFDSAALIGPFREPDFPALCWCANGHGMFSLAARFREVSSAAKKNDAENHRYHEKCQSLRAAEGDESIENHQKSARLSAICLWRLFALTYIRGFTRSINRLHERHNAAFEARTRTRAEGPALASV</sequence>
<dbReference type="AlphaFoldDB" id="A0A1Y2HY60"/>
<evidence type="ECO:0000313" key="1">
    <source>
        <dbReference type="EMBL" id="ORZ39439.1"/>
    </source>
</evidence>
<keyword evidence="2" id="KW-1185">Reference proteome</keyword>